<protein>
    <submittedName>
        <fullName evidence="1">Uncharacterized protein</fullName>
    </submittedName>
</protein>
<organism evidence="1">
    <name type="scientific">Yersinia ruckeri</name>
    <dbReference type="NCBI Taxonomy" id="29486"/>
    <lineage>
        <taxon>Bacteria</taxon>
        <taxon>Pseudomonadati</taxon>
        <taxon>Pseudomonadota</taxon>
        <taxon>Gammaproteobacteria</taxon>
        <taxon>Enterobacterales</taxon>
        <taxon>Yersiniaceae</taxon>
        <taxon>Yersinia</taxon>
    </lineage>
</organism>
<gene>
    <name evidence="1" type="ORF">CSF007_17530</name>
</gene>
<proteinExistence type="predicted"/>
<sequence>MMLTIDWVIAQNQSSKIKRNGNALFLFQQVRMIIIIT</sequence>
<dbReference type="AlphaFoldDB" id="A0A0A8VHG8"/>
<accession>A0A0A8VHG8</accession>
<dbReference type="EMBL" id="LN681231">
    <property type="protein sequence ID" value="CEK29202.1"/>
    <property type="molecule type" value="Genomic_DNA"/>
</dbReference>
<reference evidence="1" key="1">
    <citation type="journal article" date="2015" name="Genome Announc.">
        <title>Complete Genome Sequence of Yersinia ruckeri Strain CSF007-82, Etiologic Agent of Red Mouth Disease in Salmonid Fish.</title>
        <authorList>
            <person name="Nelson M.C."/>
            <person name="LaPatra S.E."/>
            <person name="Welch T.J."/>
            <person name="Graf J."/>
        </authorList>
    </citation>
    <scope>NUCLEOTIDE SEQUENCE</scope>
    <source>
        <strain evidence="1">CSF007-82</strain>
    </source>
</reference>
<evidence type="ECO:0000313" key="1">
    <source>
        <dbReference type="EMBL" id="CEK29202.1"/>
    </source>
</evidence>
<name>A0A0A8VHG8_YERRU</name>